<keyword evidence="3" id="KW-1185">Reference proteome</keyword>
<name>A0A1G7XE42_9FLAO</name>
<feature type="transmembrane region" description="Helical" evidence="1">
    <location>
        <begin position="301"/>
        <end position="321"/>
    </location>
</feature>
<reference evidence="2 3" key="1">
    <citation type="submission" date="2016-10" db="EMBL/GenBank/DDBJ databases">
        <authorList>
            <person name="de Groot N.N."/>
        </authorList>
    </citation>
    <scope>NUCLEOTIDE SEQUENCE [LARGE SCALE GENOMIC DNA]</scope>
    <source>
        <strain evidence="2 3">DSM 19803</strain>
    </source>
</reference>
<dbReference type="STRING" id="470826.SAMN04488027_10846"/>
<keyword evidence="1" id="KW-0472">Membrane</keyword>
<evidence type="ECO:0008006" key="4">
    <source>
        <dbReference type="Google" id="ProtNLM"/>
    </source>
</evidence>
<dbReference type="OrthoDB" id="1122808at2"/>
<accession>A0A1G7XE42</accession>
<organism evidence="2 3">
    <name type="scientific">Psychroflexus sediminis</name>
    <dbReference type="NCBI Taxonomy" id="470826"/>
    <lineage>
        <taxon>Bacteria</taxon>
        <taxon>Pseudomonadati</taxon>
        <taxon>Bacteroidota</taxon>
        <taxon>Flavobacteriia</taxon>
        <taxon>Flavobacteriales</taxon>
        <taxon>Flavobacteriaceae</taxon>
        <taxon>Psychroflexus</taxon>
    </lineage>
</organism>
<protein>
    <recommendedName>
        <fullName evidence="4">Pentapeptide repeat-containing protein</fullName>
    </recommendedName>
</protein>
<proteinExistence type="predicted"/>
<feature type="transmembrane region" description="Helical" evidence="1">
    <location>
        <begin position="355"/>
        <end position="373"/>
    </location>
</feature>
<evidence type="ECO:0000313" key="3">
    <source>
        <dbReference type="Proteomes" id="UP000199296"/>
    </source>
</evidence>
<evidence type="ECO:0000313" key="2">
    <source>
        <dbReference type="EMBL" id="SDG82331.1"/>
    </source>
</evidence>
<keyword evidence="1" id="KW-1133">Transmembrane helix</keyword>
<dbReference type="EMBL" id="FNCW01000008">
    <property type="protein sequence ID" value="SDG82331.1"/>
    <property type="molecule type" value="Genomic_DNA"/>
</dbReference>
<dbReference type="AlphaFoldDB" id="A0A1G7XE42"/>
<evidence type="ECO:0000256" key="1">
    <source>
        <dbReference type="SAM" id="Phobius"/>
    </source>
</evidence>
<keyword evidence="1" id="KW-0812">Transmembrane</keyword>
<sequence>MENREIFNYDKLEISTVTKKSNGTQFVSVGDFNHLSDVQFEFSVSELFETRLKKIGVNSTDKIEFVNIIFRNKFTFTNREIFQPALEFVKCYFYFNPSFTDKTFENKIKFKLCEFERFYINNAKFDEYVKFYNCLFFEKAIISKCSFNDNVVFTKSTFHGNCLFTYSNFEKLGIFSRTKFHDKDENPTALDLSQAIINGQLIFFETVLGDYKAFKIDSSSINFDKTINEGDVIPIQNKRETFRIIKDQLLQQNNIIEAERYAKLEKQTLWTETYKDFKIKNTSNLILLSLNKISNNYKTNWLYGLVFTIVIAFICHIILSISDVYKFSEFKNLAKLVNVADFSFYEKKDISPRLYAAYFLAKISIGFGIYQLIQAFRKYK</sequence>
<dbReference type="Proteomes" id="UP000199296">
    <property type="component" value="Unassembled WGS sequence"/>
</dbReference>
<gene>
    <name evidence="2" type="ORF">SAMN04488027_10846</name>
</gene>
<dbReference type="RefSeq" id="WP_143002823.1">
    <property type="nucleotide sequence ID" value="NZ_FNCW01000008.1"/>
</dbReference>